<protein>
    <submittedName>
        <fullName evidence="4">SDR family oxidoreductase</fullName>
    </submittedName>
</protein>
<dbReference type="PANTHER" id="PTHR42879">
    <property type="entry name" value="3-OXOACYL-(ACYL-CARRIER-PROTEIN) REDUCTASE"/>
    <property type="match status" value="1"/>
</dbReference>
<gene>
    <name evidence="4" type="ORF">ELQ90_15535</name>
</gene>
<evidence type="ECO:0000313" key="4">
    <source>
        <dbReference type="EMBL" id="RWZ46184.1"/>
    </source>
</evidence>
<comment type="similarity">
    <text evidence="1">Belongs to the short-chain dehydrogenases/reductases (SDR) family.</text>
</comment>
<feature type="compositionally biased region" description="Basic residues" evidence="3">
    <location>
        <begin position="1"/>
        <end position="25"/>
    </location>
</feature>
<dbReference type="NCBIfam" id="NF005559">
    <property type="entry name" value="PRK07231.1"/>
    <property type="match status" value="1"/>
</dbReference>
<accession>A0A3S4ADZ7</accession>
<dbReference type="InterPro" id="IPR020904">
    <property type="entry name" value="Sc_DH/Rdtase_CS"/>
</dbReference>
<evidence type="ECO:0000313" key="5">
    <source>
        <dbReference type="Proteomes" id="UP000288547"/>
    </source>
</evidence>
<reference evidence="4 5" key="1">
    <citation type="submission" date="2018-12" db="EMBL/GenBank/DDBJ databases">
        <authorList>
            <person name="Li F."/>
        </authorList>
    </citation>
    <scope>NUCLEOTIDE SEQUENCE [LARGE SCALE GENOMIC DNA]</scope>
    <source>
        <strain evidence="4 5">11W25H-1</strain>
    </source>
</reference>
<feature type="region of interest" description="Disordered" evidence="3">
    <location>
        <begin position="1"/>
        <end position="53"/>
    </location>
</feature>
<sequence>MHPRRAAGAPGRRRIAGGLRRRNRSHPGTVSDDVADSAAPAPDGDNRGSAVVTGGTQGIGHAIAMTLAAQGWRVAVMGRNEITGRAAAARLGTRHRFISCDVSDESRIPEAFAEVEKELGRVEVLVNNAGVGRVAAFEEVTSDDWDALMAVDLKAAWLCTRAALSGLRAGGGSVVNIASIHAHLTRPGLFPYAAAKAGILGLTRSMALELAADDVRVNAVCPGYVRTPPMVAQYDGMPDPTAAWKRLASVHPLGRIGEPHEIAAVVAFLASRAASFVTGASWDVDGGLGVRFAS</sequence>
<dbReference type="SUPFAM" id="SSF51735">
    <property type="entry name" value="NAD(P)-binding Rossmann-fold domains"/>
    <property type="match status" value="1"/>
</dbReference>
<dbReference type="AlphaFoldDB" id="A0A3S4ADZ7"/>
<keyword evidence="2" id="KW-0560">Oxidoreductase</keyword>
<dbReference type="EMBL" id="RZNB01000008">
    <property type="protein sequence ID" value="RWZ46184.1"/>
    <property type="molecule type" value="Genomic_DNA"/>
</dbReference>
<comment type="caution">
    <text evidence="4">The sequence shown here is derived from an EMBL/GenBank/DDBJ whole genome shotgun (WGS) entry which is preliminary data.</text>
</comment>
<name>A0A3S4ADZ7_9MICO</name>
<dbReference type="GO" id="GO:0016491">
    <property type="term" value="F:oxidoreductase activity"/>
    <property type="evidence" value="ECO:0007669"/>
    <property type="project" value="UniProtKB-KW"/>
</dbReference>
<dbReference type="PANTHER" id="PTHR42879:SF2">
    <property type="entry name" value="3-OXOACYL-[ACYL-CARRIER-PROTEIN] REDUCTASE FABG"/>
    <property type="match status" value="1"/>
</dbReference>
<dbReference type="CDD" id="cd05233">
    <property type="entry name" value="SDR_c"/>
    <property type="match status" value="1"/>
</dbReference>
<evidence type="ECO:0000256" key="3">
    <source>
        <dbReference type="SAM" id="MobiDB-lite"/>
    </source>
</evidence>
<evidence type="ECO:0000256" key="2">
    <source>
        <dbReference type="ARBA" id="ARBA00023002"/>
    </source>
</evidence>
<dbReference type="InterPro" id="IPR036291">
    <property type="entry name" value="NAD(P)-bd_dom_sf"/>
</dbReference>
<dbReference type="FunFam" id="3.40.50.720:FF:000084">
    <property type="entry name" value="Short-chain dehydrogenase reductase"/>
    <property type="match status" value="1"/>
</dbReference>
<dbReference type="PRINTS" id="PR00080">
    <property type="entry name" value="SDRFAMILY"/>
</dbReference>
<dbReference type="Gene3D" id="3.40.50.720">
    <property type="entry name" value="NAD(P)-binding Rossmann-like Domain"/>
    <property type="match status" value="1"/>
</dbReference>
<proteinExistence type="inferred from homology"/>
<dbReference type="InterPro" id="IPR002347">
    <property type="entry name" value="SDR_fam"/>
</dbReference>
<keyword evidence="5" id="KW-1185">Reference proteome</keyword>
<evidence type="ECO:0000256" key="1">
    <source>
        <dbReference type="ARBA" id="ARBA00006484"/>
    </source>
</evidence>
<dbReference type="GO" id="GO:0032787">
    <property type="term" value="P:monocarboxylic acid metabolic process"/>
    <property type="evidence" value="ECO:0007669"/>
    <property type="project" value="UniProtKB-ARBA"/>
</dbReference>
<dbReference type="PROSITE" id="PS00061">
    <property type="entry name" value="ADH_SHORT"/>
    <property type="match status" value="1"/>
</dbReference>
<dbReference type="Proteomes" id="UP000288547">
    <property type="component" value="Unassembled WGS sequence"/>
</dbReference>
<dbReference type="PRINTS" id="PR00081">
    <property type="entry name" value="GDHRDH"/>
</dbReference>
<dbReference type="Pfam" id="PF13561">
    <property type="entry name" value="adh_short_C2"/>
    <property type="match status" value="1"/>
</dbReference>
<organism evidence="4 5">
    <name type="scientific">Labedella phragmitis</name>
    <dbReference type="NCBI Taxonomy" id="2498849"/>
    <lineage>
        <taxon>Bacteria</taxon>
        <taxon>Bacillati</taxon>
        <taxon>Actinomycetota</taxon>
        <taxon>Actinomycetes</taxon>
        <taxon>Micrococcales</taxon>
        <taxon>Microbacteriaceae</taxon>
        <taxon>Labedella</taxon>
    </lineage>
</organism>
<dbReference type="InterPro" id="IPR050259">
    <property type="entry name" value="SDR"/>
</dbReference>
<feature type="compositionally biased region" description="Low complexity" evidence="3">
    <location>
        <begin position="30"/>
        <end position="43"/>
    </location>
</feature>
<dbReference type="OrthoDB" id="7064009at2"/>